<keyword evidence="1" id="KW-1133">Transmembrane helix</keyword>
<organism evidence="2 3">
    <name type="scientific">Vibrio halioticoli NBRC 102217</name>
    <dbReference type="NCBI Taxonomy" id="1219072"/>
    <lineage>
        <taxon>Bacteria</taxon>
        <taxon>Pseudomonadati</taxon>
        <taxon>Pseudomonadota</taxon>
        <taxon>Gammaproteobacteria</taxon>
        <taxon>Vibrionales</taxon>
        <taxon>Vibrionaceae</taxon>
        <taxon>Vibrio</taxon>
    </lineage>
</organism>
<gene>
    <name evidence="2" type="ORF">VHA01S_004_00995</name>
</gene>
<evidence type="ECO:0000313" key="3">
    <source>
        <dbReference type="Proteomes" id="UP000017800"/>
    </source>
</evidence>
<keyword evidence="1" id="KW-0812">Transmembrane</keyword>
<name>V5FEN4_9VIBR</name>
<accession>V5FEN4</accession>
<dbReference type="eggNOG" id="ENOG5031PAE">
    <property type="taxonomic scope" value="Bacteria"/>
</dbReference>
<protein>
    <submittedName>
        <fullName evidence="2">Uncharacterized protein</fullName>
    </submittedName>
</protein>
<dbReference type="Proteomes" id="UP000017800">
    <property type="component" value="Unassembled WGS sequence"/>
</dbReference>
<evidence type="ECO:0000313" key="2">
    <source>
        <dbReference type="EMBL" id="GAD88326.1"/>
    </source>
</evidence>
<dbReference type="AlphaFoldDB" id="V5FEN4"/>
<keyword evidence="3" id="KW-1185">Reference proteome</keyword>
<evidence type="ECO:0000256" key="1">
    <source>
        <dbReference type="SAM" id="Phobius"/>
    </source>
</evidence>
<keyword evidence="1" id="KW-0472">Membrane</keyword>
<comment type="caution">
    <text evidence="2">The sequence shown here is derived from an EMBL/GenBank/DDBJ whole genome shotgun (WGS) entry which is preliminary data.</text>
</comment>
<feature type="transmembrane region" description="Helical" evidence="1">
    <location>
        <begin position="140"/>
        <end position="159"/>
    </location>
</feature>
<sequence length="180" mass="20840">MPKIPEESNILEIRILAKIMKTEKSTALRAWHGIKIFFKWLWLMNMFLLGIYIYVMVPLEMFEYSFSLGELDLVETGYIVFLVVITYKYIKLCSRADISVMRKVITPFVHQAHLMLLLSALFLFCIKIDPQLGWVDLSRVPLLDLISYFLIAATFTYSCHRIGSKNDEITDTVSTKGSVE</sequence>
<feature type="transmembrane region" description="Helical" evidence="1">
    <location>
        <begin position="77"/>
        <end position="93"/>
    </location>
</feature>
<proteinExistence type="predicted"/>
<feature type="transmembrane region" description="Helical" evidence="1">
    <location>
        <begin position="37"/>
        <end position="57"/>
    </location>
</feature>
<reference evidence="2 3" key="1">
    <citation type="submission" date="2013-11" db="EMBL/GenBank/DDBJ databases">
        <title>Whole genome shotgun sequence of Vibrio halioticoli NBRC 102217.</title>
        <authorList>
            <person name="Isaki S."/>
            <person name="Kimura A."/>
            <person name="Ohji S."/>
            <person name="Hosoyama A."/>
            <person name="Fujita N."/>
            <person name="Hashimoto M."/>
            <person name="Hosoyama Y."/>
            <person name="Yamazoe A."/>
        </authorList>
    </citation>
    <scope>NUCLEOTIDE SEQUENCE [LARGE SCALE GENOMIC DNA]</scope>
    <source>
        <strain evidence="2 3">NBRC 102217</strain>
    </source>
</reference>
<feature type="transmembrane region" description="Helical" evidence="1">
    <location>
        <begin position="114"/>
        <end position="134"/>
    </location>
</feature>
<dbReference type="EMBL" id="BAUJ01000004">
    <property type="protein sequence ID" value="GAD88326.1"/>
    <property type="molecule type" value="Genomic_DNA"/>
</dbReference>